<feature type="domain" description="Heterokaryon incompatibility" evidence="2">
    <location>
        <begin position="374"/>
        <end position="522"/>
    </location>
</feature>
<dbReference type="PANTHER" id="PTHR33112">
    <property type="entry name" value="DOMAIN PROTEIN, PUTATIVE-RELATED"/>
    <property type="match status" value="1"/>
</dbReference>
<feature type="compositionally biased region" description="Polar residues" evidence="1">
    <location>
        <begin position="292"/>
        <end position="302"/>
    </location>
</feature>
<comment type="caution">
    <text evidence="3">The sequence shown here is derived from an EMBL/GenBank/DDBJ whole genome shotgun (WGS) entry which is preliminary data.</text>
</comment>
<evidence type="ECO:0000259" key="2">
    <source>
        <dbReference type="Pfam" id="PF06985"/>
    </source>
</evidence>
<reference evidence="3" key="1">
    <citation type="journal article" date="2023" name="Mol. Phylogenet. Evol.">
        <title>Genome-scale phylogeny and comparative genomics of the fungal order Sordariales.</title>
        <authorList>
            <person name="Hensen N."/>
            <person name="Bonometti L."/>
            <person name="Westerberg I."/>
            <person name="Brannstrom I.O."/>
            <person name="Guillou S."/>
            <person name="Cros-Aarteil S."/>
            <person name="Calhoun S."/>
            <person name="Haridas S."/>
            <person name="Kuo A."/>
            <person name="Mondo S."/>
            <person name="Pangilinan J."/>
            <person name="Riley R."/>
            <person name="LaButti K."/>
            <person name="Andreopoulos B."/>
            <person name="Lipzen A."/>
            <person name="Chen C."/>
            <person name="Yan M."/>
            <person name="Daum C."/>
            <person name="Ng V."/>
            <person name="Clum A."/>
            <person name="Steindorff A."/>
            <person name="Ohm R.A."/>
            <person name="Martin F."/>
            <person name="Silar P."/>
            <person name="Natvig D.O."/>
            <person name="Lalanne C."/>
            <person name="Gautier V."/>
            <person name="Ament-Velasquez S.L."/>
            <person name="Kruys A."/>
            <person name="Hutchinson M.I."/>
            <person name="Powell A.J."/>
            <person name="Barry K."/>
            <person name="Miller A.N."/>
            <person name="Grigoriev I.V."/>
            <person name="Debuchy R."/>
            <person name="Gladieux P."/>
            <person name="Hiltunen Thoren M."/>
            <person name="Johannesson H."/>
        </authorList>
    </citation>
    <scope>NUCLEOTIDE SEQUENCE</scope>
    <source>
        <strain evidence="3">CBS 955.72</strain>
    </source>
</reference>
<feature type="region of interest" description="Disordered" evidence="1">
    <location>
        <begin position="834"/>
        <end position="853"/>
    </location>
</feature>
<name>A0AAJ0H7D5_9PEZI</name>
<dbReference type="Pfam" id="PF06985">
    <property type="entry name" value="HET"/>
    <property type="match status" value="1"/>
</dbReference>
<dbReference type="PANTHER" id="PTHR33112:SF16">
    <property type="entry name" value="HETEROKARYON INCOMPATIBILITY DOMAIN-CONTAINING PROTEIN"/>
    <property type="match status" value="1"/>
</dbReference>
<dbReference type="EMBL" id="JAUIQD010000008">
    <property type="protein sequence ID" value="KAK3341929.1"/>
    <property type="molecule type" value="Genomic_DNA"/>
</dbReference>
<proteinExistence type="predicted"/>
<evidence type="ECO:0000256" key="1">
    <source>
        <dbReference type="SAM" id="MobiDB-lite"/>
    </source>
</evidence>
<dbReference type="InterPro" id="IPR010730">
    <property type="entry name" value="HET"/>
</dbReference>
<evidence type="ECO:0000313" key="4">
    <source>
        <dbReference type="Proteomes" id="UP001275084"/>
    </source>
</evidence>
<dbReference type="AlphaFoldDB" id="A0AAJ0H7D5"/>
<sequence>MAFTEYFGWSLYPGKLDGVALACCVCTLLAVYVYRAARWGERERKCQLIRARAWPFDDRNTHRENRDVVPAAELAEQIRRDRDLASSRARLAADFLKVLDMEGYETSGVSVEEMIFAMRKHDNPSQAWEWIQESRAVALSLLERAHDSGFCVACTRIARAGKEGVSHHSPVNLERSAELGCRLCELFSTSGGVHCPEVALTGTNLDPSTWTWTVESYRTSQVVVDWKRWKVRFKPSGGRVTAFVIFKANTPTRYPALGESGTCSHVEPVVDTHNARRPQPAGPSQKQEHQRQTSFNHSSVAGQETPYRSIADHAESDACDTLARSWLQDCLDRHSKCHHTGPAKAPTRLLEITDDRVFLRDTGNLPPLSPPPPYAALSYCWGARPTLKTTTSNLSSHRQDGILISTLPRTLADAVRVASRCVSVDYLWVDALCIIQDSVADWEAECSRMGDYYRNARATVSALSAASSSAGFLHERAEPRNGRVAPLYAHHAGDVWVRPVPPSRNDVFRAAPLTRRGWALQERLLATRVLHYTSSRLFWECLTCTMSEGTTEAEAAQTDMSELVYSEGEDFKRCLWPQQEQQTCSNAGTEVAGMISAPIQIDHHCIQWGTFSLWYRLVGQFSSMELTVASDRIPAIGAIAERIGYLTGSRYAYGLFVSDLSGLCWLSSQAGPFTQTEIAARSTRAVASRNDSKHTEQQLIRAGEQRLKEKNRRWAESVDKAELQAVPSWSWGSATSQVSFPFRTTSRVSSDRDAHFISWEDGGRVLRIRARFTPVSWDVNKFVNAETKRVVCWPLGGVFWRKENRTRLAVVRICTREEVVVGGRLPFGHNRERQVREGTQHWDKPEPEKEPTCECHGKVSEAVVYYLVVADVGGGGWERAGVAVDRVAAACANETNRKQFEGAEERDARLV</sequence>
<gene>
    <name evidence="3" type="ORF">B0T25DRAFT_559617</name>
</gene>
<protein>
    <submittedName>
        <fullName evidence="3">Heterokaryon incompatibility protein-domain-containing protein</fullName>
    </submittedName>
</protein>
<dbReference type="Proteomes" id="UP001275084">
    <property type="component" value="Unassembled WGS sequence"/>
</dbReference>
<accession>A0AAJ0H7D5</accession>
<reference evidence="3" key="2">
    <citation type="submission" date="2023-06" db="EMBL/GenBank/DDBJ databases">
        <authorList>
            <consortium name="Lawrence Berkeley National Laboratory"/>
            <person name="Haridas S."/>
            <person name="Hensen N."/>
            <person name="Bonometti L."/>
            <person name="Westerberg I."/>
            <person name="Brannstrom I.O."/>
            <person name="Guillou S."/>
            <person name="Cros-Aarteil S."/>
            <person name="Calhoun S."/>
            <person name="Kuo A."/>
            <person name="Mondo S."/>
            <person name="Pangilinan J."/>
            <person name="Riley R."/>
            <person name="Labutti K."/>
            <person name="Andreopoulos B."/>
            <person name="Lipzen A."/>
            <person name="Chen C."/>
            <person name="Yanf M."/>
            <person name="Daum C."/>
            <person name="Ng V."/>
            <person name="Clum A."/>
            <person name="Steindorff A."/>
            <person name="Ohm R."/>
            <person name="Martin F."/>
            <person name="Silar P."/>
            <person name="Natvig D."/>
            <person name="Lalanne C."/>
            <person name="Gautier V."/>
            <person name="Ament-Velasquez S.L."/>
            <person name="Kruys A."/>
            <person name="Hutchinson M.I."/>
            <person name="Powell A.J."/>
            <person name="Barry K."/>
            <person name="Miller A.N."/>
            <person name="Grigoriev I.V."/>
            <person name="Debuchy R."/>
            <person name="Gladieux P."/>
            <person name="Thoren M.H."/>
            <person name="Johannesson H."/>
        </authorList>
    </citation>
    <scope>NUCLEOTIDE SEQUENCE</scope>
    <source>
        <strain evidence="3">CBS 955.72</strain>
    </source>
</reference>
<keyword evidence="4" id="KW-1185">Reference proteome</keyword>
<evidence type="ECO:0000313" key="3">
    <source>
        <dbReference type="EMBL" id="KAK3341929.1"/>
    </source>
</evidence>
<organism evidence="3 4">
    <name type="scientific">Lasiosphaeria hispida</name>
    <dbReference type="NCBI Taxonomy" id="260671"/>
    <lineage>
        <taxon>Eukaryota</taxon>
        <taxon>Fungi</taxon>
        <taxon>Dikarya</taxon>
        <taxon>Ascomycota</taxon>
        <taxon>Pezizomycotina</taxon>
        <taxon>Sordariomycetes</taxon>
        <taxon>Sordariomycetidae</taxon>
        <taxon>Sordariales</taxon>
        <taxon>Lasiosphaeriaceae</taxon>
        <taxon>Lasiosphaeria</taxon>
    </lineage>
</organism>
<feature type="region of interest" description="Disordered" evidence="1">
    <location>
        <begin position="273"/>
        <end position="302"/>
    </location>
</feature>